<dbReference type="Gene3D" id="1.10.287.130">
    <property type="match status" value="1"/>
</dbReference>
<dbReference type="InterPro" id="IPR003661">
    <property type="entry name" value="HisK_dim/P_dom"/>
</dbReference>
<dbReference type="Gene3D" id="6.10.340.10">
    <property type="match status" value="1"/>
</dbReference>
<sequence>MSFEAKLTAVLVASLLAMALALGALLQLGFGLWLALQLSLLAALLLGLVLGRMVTRRLNRGLDALTTGLLNFKDNDFSVSLTHQGRDEMARLATLYNDAALKLRAERAHIYQRELMLDTVLQSSPTALVLTSQDQRVLYANPAARQLLLEGKGINGLALATLLAQLPEAIKEAMAAPQDGLFTLPTSDEPQIWHLSRSQFQLNGQQHQLYLFKQLTRELSRAEVGTWKKVIRVISHELNNSLAPIASMAHSGQKLVANPDPALLTQVFDTISERADHLNRFLQGYVRFARLPQPQCQAIDWHELLERLQGVVAFRVREVLPTSAGWGDAAQLSQVLVNLLKNAAEAGSEPKDTELAIKAQPGWHCLEVTDRGSGMSEQVLTQALLPFYSTKKEGTGLGLALCREIIEAHGGRLHLENRANGGLRVRLWLPLPQP</sequence>
<dbReference type="EMBL" id="RJUL01000007">
    <property type="protein sequence ID" value="ROQ24242.1"/>
    <property type="molecule type" value="Genomic_DNA"/>
</dbReference>
<evidence type="ECO:0000259" key="8">
    <source>
        <dbReference type="PROSITE" id="PS50109"/>
    </source>
</evidence>
<dbReference type="Proteomes" id="UP000268033">
    <property type="component" value="Unassembled WGS sequence"/>
</dbReference>
<dbReference type="PROSITE" id="PS50109">
    <property type="entry name" value="HIS_KIN"/>
    <property type="match status" value="1"/>
</dbReference>
<evidence type="ECO:0000313" key="11">
    <source>
        <dbReference type="Proteomes" id="UP000268033"/>
    </source>
</evidence>
<dbReference type="SUPFAM" id="SSF47384">
    <property type="entry name" value="Homodimeric domain of signal transducing histidine kinase"/>
    <property type="match status" value="1"/>
</dbReference>
<evidence type="ECO:0000256" key="7">
    <source>
        <dbReference type="SAM" id="Phobius"/>
    </source>
</evidence>
<keyword evidence="4" id="KW-0597">Phosphoprotein</keyword>
<dbReference type="InterPro" id="IPR004358">
    <property type="entry name" value="Sig_transdc_His_kin-like_C"/>
</dbReference>
<evidence type="ECO:0000259" key="9">
    <source>
        <dbReference type="PROSITE" id="PS50885"/>
    </source>
</evidence>
<dbReference type="InterPro" id="IPR035965">
    <property type="entry name" value="PAS-like_dom_sf"/>
</dbReference>
<dbReference type="AlphaFoldDB" id="A0A3N1NZ42"/>
<comment type="subcellular location">
    <subcellularLocation>
        <location evidence="2">Membrane</location>
    </subcellularLocation>
</comment>
<dbReference type="SMART" id="SM00387">
    <property type="entry name" value="HATPase_c"/>
    <property type="match status" value="1"/>
</dbReference>
<keyword evidence="6" id="KW-0418">Kinase</keyword>
<accession>A0A3N1NZ42</accession>
<dbReference type="GO" id="GO:0000155">
    <property type="term" value="F:phosphorelay sensor kinase activity"/>
    <property type="evidence" value="ECO:0007669"/>
    <property type="project" value="InterPro"/>
</dbReference>
<feature type="domain" description="Histidine kinase" evidence="8">
    <location>
        <begin position="233"/>
        <end position="433"/>
    </location>
</feature>
<dbReference type="RefSeq" id="WP_050659593.1">
    <property type="nucleotide sequence ID" value="NZ_LFWC01000010.1"/>
</dbReference>
<dbReference type="OrthoDB" id="1931120at2"/>
<evidence type="ECO:0000256" key="5">
    <source>
        <dbReference type="ARBA" id="ARBA00022679"/>
    </source>
</evidence>
<dbReference type="PANTHER" id="PTHR43065:SF51">
    <property type="entry name" value="HISTIDINE KINASE"/>
    <property type="match status" value="1"/>
</dbReference>
<keyword evidence="7" id="KW-1133">Transmembrane helix</keyword>
<dbReference type="Pfam" id="PF13188">
    <property type="entry name" value="PAS_8"/>
    <property type="match status" value="1"/>
</dbReference>
<dbReference type="InterPro" id="IPR036890">
    <property type="entry name" value="HATPase_C_sf"/>
</dbReference>
<evidence type="ECO:0000256" key="6">
    <source>
        <dbReference type="ARBA" id="ARBA00022777"/>
    </source>
</evidence>
<feature type="transmembrane region" description="Helical" evidence="7">
    <location>
        <begin position="33"/>
        <end position="51"/>
    </location>
</feature>
<dbReference type="SMART" id="SM00091">
    <property type="entry name" value="PAS"/>
    <property type="match status" value="1"/>
</dbReference>
<dbReference type="STRING" id="584787.GCA_001247655_00683"/>
<keyword evidence="7" id="KW-0472">Membrane</keyword>
<dbReference type="EC" id="2.7.13.3" evidence="3"/>
<dbReference type="InterPro" id="IPR005467">
    <property type="entry name" value="His_kinase_dom"/>
</dbReference>
<feature type="domain" description="HAMP" evidence="9">
    <location>
        <begin position="56"/>
        <end position="108"/>
    </location>
</feature>
<dbReference type="SMART" id="SM00304">
    <property type="entry name" value="HAMP"/>
    <property type="match status" value="1"/>
</dbReference>
<keyword evidence="7" id="KW-0812">Transmembrane</keyword>
<reference evidence="10 11" key="1">
    <citation type="submission" date="2018-11" db="EMBL/GenBank/DDBJ databases">
        <title>Genomic Encyclopedia of Type Strains, Phase IV (KMG-IV): sequencing the most valuable type-strain genomes for metagenomic binning, comparative biology and taxonomic classification.</title>
        <authorList>
            <person name="Goeker M."/>
        </authorList>
    </citation>
    <scope>NUCLEOTIDE SEQUENCE [LARGE SCALE GENOMIC DNA]</scope>
    <source>
        <strain evidence="10 11">DSM 21945</strain>
    </source>
</reference>
<dbReference type="PANTHER" id="PTHR43065">
    <property type="entry name" value="SENSOR HISTIDINE KINASE"/>
    <property type="match status" value="1"/>
</dbReference>
<evidence type="ECO:0000256" key="2">
    <source>
        <dbReference type="ARBA" id="ARBA00004370"/>
    </source>
</evidence>
<dbReference type="SUPFAM" id="SSF55785">
    <property type="entry name" value="PYP-like sensor domain (PAS domain)"/>
    <property type="match status" value="1"/>
</dbReference>
<keyword evidence="11" id="KW-1185">Reference proteome</keyword>
<evidence type="ECO:0000256" key="4">
    <source>
        <dbReference type="ARBA" id="ARBA00022553"/>
    </source>
</evidence>
<dbReference type="SUPFAM" id="SSF55874">
    <property type="entry name" value="ATPase domain of HSP90 chaperone/DNA topoisomerase II/histidine kinase"/>
    <property type="match status" value="1"/>
</dbReference>
<keyword evidence="5" id="KW-0808">Transferase</keyword>
<gene>
    <name evidence="10" type="ORF">EDC28_107123</name>
</gene>
<dbReference type="Pfam" id="PF02518">
    <property type="entry name" value="HATPase_c"/>
    <property type="match status" value="1"/>
</dbReference>
<comment type="caution">
    <text evidence="10">The sequence shown here is derived from an EMBL/GenBank/DDBJ whole genome shotgun (WGS) entry which is preliminary data.</text>
</comment>
<dbReference type="GO" id="GO:0016020">
    <property type="term" value="C:membrane"/>
    <property type="evidence" value="ECO:0007669"/>
    <property type="project" value="UniProtKB-SubCell"/>
</dbReference>
<dbReference type="InterPro" id="IPR003594">
    <property type="entry name" value="HATPase_dom"/>
</dbReference>
<dbReference type="CDD" id="cd00075">
    <property type="entry name" value="HATPase"/>
    <property type="match status" value="1"/>
</dbReference>
<evidence type="ECO:0000256" key="3">
    <source>
        <dbReference type="ARBA" id="ARBA00012438"/>
    </source>
</evidence>
<dbReference type="InterPro" id="IPR003660">
    <property type="entry name" value="HAMP_dom"/>
</dbReference>
<comment type="catalytic activity">
    <reaction evidence="1">
        <text>ATP + protein L-histidine = ADP + protein N-phospho-L-histidine.</text>
        <dbReference type="EC" id="2.7.13.3"/>
    </reaction>
</comment>
<evidence type="ECO:0000256" key="1">
    <source>
        <dbReference type="ARBA" id="ARBA00000085"/>
    </source>
</evidence>
<dbReference type="PROSITE" id="PS50885">
    <property type="entry name" value="HAMP"/>
    <property type="match status" value="1"/>
</dbReference>
<protein>
    <recommendedName>
        <fullName evidence="3">histidine kinase</fullName>
        <ecNumber evidence="3">2.7.13.3</ecNumber>
    </recommendedName>
</protein>
<organism evidence="10 11">
    <name type="scientific">Gallaecimonas pentaromativorans</name>
    <dbReference type="NCBI Taxonomy" id="584787"/>
    <lineage>
        <taxon>Bacteria</taxon>
        <taxon>Pseudomonadati</taxon>
        <taxon>Pseudomonadota</taxon>
        <taxon>Gammaproteobacteria</taxon>
        <taxon>Enterobacterales</taxon>
        <taxon>Gallaecimonadaceae</taxon>
        <taxon>Gallaecimonas</taxon>
    </lineage>
</organism>
<dbReference type="Pfam" id="PF00672">
    <property type="entry name" value="HAMP"/>
    <property type="match status" value="1"/>
</dbReference>
<dbReference type="PRINTS" id="PR00344">
    <property type="entry name" value="BCTRLSENSOR"/>
</dbReference>
<evidence type="ECO:0000313" key="10">
    <source>
        <dbReference type="EMBL" id="ROQ24242.1"/>
    </source>
</evidence>
<dbReference type="InterPro" id="IPR036097">
    <property type="entry name" value="HisK_dim/P_sf"/>
</dbReference>
<dbReference type="Gene3D" id="3.30.565.10">
    <property type="entry name" value="Histidine kinase-like ATPase, C-terminal domain"/>
    <property type="match status" value="1"/>
</dbReference>
<dbReference type="SMART" id="SM00388">
    <property type="entry name" value="HisKA"/>
    <property type="match status" value="1"/>
</dbReference>
<name>A0A3N1NZ42_9GAMM</name>
<proteinExistence type="predicted"/>
<dbReference type="InterPro" id="IPR000014">
    <property type="entry name" value="PAS"/>
</dbReference>